<dbReference type="PANTHER" id="PTHR34501">
    <property type="entry name" value="PROTEIN YDDL-RELATED"/>
    <property type="match status" value="1"/>
</dbReference>
<evidence type="ECO:0000313" key="11">
    <source>
        <dbReference type="Proteomes" id="UP000607331"/>
    </source>
</evidence>
<comment type="similarity">
    <text evidence="2">Belongs to the Gram-negative porin family.</text>
</comment>
<keyword evidence="6" id="KW-0626">Porin</keyword>
<name>A0ABR6RSS4_9ENTR</name>
<evidence type="ECO:0000256" key="2">
    <source>
        <dbReference type="ARBA" id="ARBA00007539"/>
    </source>
</evidence>
<dbReference type="InterPro" id="IPR050298">
    <property type="entry name" value="Gram-neg_bact_OMP"/>
</dbReference>
<keyword evidence="5 9" id="KW-0732">Signal</keyword>
<dbReference type="InterPro" id="IPR033900">
    <property type="entry name" value="Gram_neg_porin_domain"/>
</dbReference>
<keyword evidence="11" id="KW-1185">Reference proteome</keyword>
<keyword evidence="6" id="KW-0813">Transport</keyword>
<comment type="subcellular location">
    <subcellularLocation>
        <location evidence="1">Cell outer membrane</location>
        <topology evidence="1">Multi-pass membrane protein</topology>
    </subcellularLocation>
</comment>
<evidence type="ECO:0000256" key="7">
    <source>
        <dbReference type="ARBA" id="ARBA00023136"/>
    </source>
</evidence>
<feature type="chain" id="PRO_5046814320" evidence="9">
    <location>
        <begin position="22"/>
        <end position="364"/>
    </location>
</feature>
<protein>
    <submittedName>
        <fullName evidence="10">Porin OmpC</fullName>
    </submittedName>
</protein>
<sequence>MMKSKLAILIGLVALASTAHAAEIYNKDSNKLDLYGKVKAEHDFTSSVGNSDATYARLGFKGETQIANGVVGYGQFEHQFNADQAEGPAQTESTRLAFAGLDLGDYGSIDYGRNYGIQYDIGSYTDVLTEFGGDSFQNVDNYMNQRTTGVLTYRNKNFFGLVDGLALGLQYQGANEREDAPLKSNGEGFGTSLQYEIPDSGVTVGAAYSRANTTDVEYEIPGSGASYKPALGNTAEAWSVGAKYDANSLMLATTYTETHNMTPLKPVINDVMIPLFTDKSKAFEAIAGYTFDFGLQPTVGYVQQRAELAGHSFDAVKYVQLGAAYYFNKNFAVDAAYKINLLKDGNDFGFKTDDQTVLGATYQF</sequence>
<evidence type="ECO:0000313" key="10">
    <source>
        <dbReference type="EMBL" id="MBC1186189.1"/>
    </source>
</evidence>
<keyword evidence="6" id="KW-0406">Ion transport</keyword>
<proteinExistence type="inferred from homology"/>
<feature type="signal peptide" evidence="9">
    <location>
        <begin position="1"/>
        <end position="21"/>
    </location>
</feature>
<reference evidence="10 11" key="1">
    <citation type="submission" date="2020-04" db="EMBL/GenBank/DDBJ databases">
        <title>The draft genome of Kluyvera sichuanensis strain SCKS090646.</title>
        <authorList>
            <person name="Wei L."/>
            <person name="Liu L."/>
            <person name="Feng Y."/>
            <person name="Zong Z."/>
        </authorList>
    </citation>
    <scope>NUCLEOTIDE SEQUENCE [LARGE SCALE GENOMIC DNA]</scope>
    <source>
        <strain evidence="10 11">090646</strain>
    </source>
</reference>
<dbReference type="CDD" id="cd00342">
    <property type="entry name" value="gram_neg_porins"/>
    <property type="match status" value="1"/>
</dbReference>
<dbReference type="Gene3D" id="2.40.160.10">
    <property type="entry name" value="Porin"/>
    <property type="match status" value="1"/>
</dbReference>
<accession>A0ABR6RSS4</accession>
<dbReference type="InterPro" id="IPR001702">
    <property type="entry name" value="Porin_Gram-ve"/>
</dbReference>
<dbReference type="PRINTS" id="PR00183">
    <property type="entry name" value="ECOLIPORIN"/>
</dbReference>
<dbReference type="EMBL" id="JABBJF010000007">
    <property type="protein sequence ID" value="MBC1186189.1"/>
    <property type="molecule type" value="Genomic_DNA"/>
</dbReference>
<keyword evidence="7" id="KW-0472">Membrane</keyword>
<dbReference type="Pfam" id="PF00267">
    <property type="entry name" value="Porin_1"/>
    <property type="match status" value="1"/>
</dbReference>
<dbReference type="InterPro" id="IPR023614">
    <property type="entry name" value="Porin_dom_sf"/>
</dbReference>
<evidence type="ECO:0000256" key="6">
    <source>
        <dbReference type="ARBA" id="ARBA00023114"/>
    </source>
</evidence>
<dbReference type="SUPFAM" id="SSF56935">
    <property type="entry name" value="Porins"/>
    <property type="match status" value="1"/>
</dbReference>
<dbReference type="PRINTS" id="PR00182">
    <property type="entry name" value="ECOLNEIPORIN"/>
</dbReference>
<organism evidence="10 11">
    <name type="scientific">Kluyvera sichuanensis</name>
    <dbReference type="NCBI Taxonomy" id="2725494"/>
    <lineage>
        <taxon>Bacteria</taxon>
        <taxon>Pseudomonadati</taxon>
        <taxon>Pseudomonadota</taxon>
        <taxon>Gammaproteobacteria</taxon>
        <taxon>Enterobacterales</taxon>
        <taxon>Enterobacteriaceae</taxon>
        <taxon>Kluyvera</taxon>
    </lineage>
</organism>
<evidence type="ECO:0000256" key="5">
    <source>
        <dbReference type="ARBA" id="ARBA00022729"/>
    </source>
</evidence>
<dbReference type="PANTHER" id="PTHR34501:SF8">
    <property type="entry name" value="OUTER MEMBRANE PORIN N-RELATED"/>
    <property type="match status" value="1"/>
</dbReference>
<evidence type="ECO:0000256" key="3">
    <source>
        <dbReference type="ARBA" id="ARBA00022452"/>
    </source>
</evidence>
<evidence type="ECO:0000256" key="9">
    <source>
        <dbReference type="SAM" id="SignalP"/>
    </source>
</evidence>
<dbReference type="Proteomes" id="UP000607331">
    <property type="component" value="Unassembled WGS sequence"/>
</dbReference>
<evidence type="ECO:0000256" key="4">
    <source>
        <dbReference type="ARBA" id="ARBA00022692"/>
    </source>
</evidence>
<keyword evidence="8" id="KW-0998">Cell outer membrane</keyword>
<evidence type="ECO:0000256" key="1">
    <source>
        <dbReference type="ARBA" id="ARBA00004571"/>
    </source>
</evidence>
<gene>
    <name evidence="10" type="ORF">HII27_10720</name>
</gene>
<evidence type="ECO:0000256" key="8">
    <source>
        <dbReference type="ARBA" id="ARBA00023237"/>
    </source>
</evidence>
<keyword evidence="4" id="KW-0812">Transmembrane</keyword>
<dbReference type="RefSeq" id="WP_185667891.1">
    <property type="nucleotide sequence ID" value="NZ_JABBJF010000007.1"/>
</dbReference>
<comment type="caution">
    <text evidence="10">The sequence shown here is derived from an EMBL/GenBank/DDBJ whole genome shotgun (WGS) entry which is preliminary data.</text>
</comment>
<dbReference type="InterPro" id="IPR001897">
    <property type="entry name" value="Porin_gammaproteobac"/>
</dbReference>
<keyword evidence="3" id="KW-1134">Transmembrane beta strand</keyword>